<dbReference type="PIRSF" id="PIRSF037037">
    <property type="entry name" value="Kelch-like_protein_gigaxonin"/>
    <property type="match status" value="1"/>
</dbReference>
<dbReference type="Pfam" id="PF00651">
    <property type="entry name" value="BTB"/>
    <property type="match status" value="1"/>
</dbReference>
<keyword evidence="1" id="KW-0880">Kelch repeat</keyword>
<reference evidence="5" key="1">
    <citation type="submission" date="2025-08" db="UniProtKB">
        <authorList>
            <consortium name="RefSeq"/>
        </authorList>
    </citation>
    <scope>IDENTIFICATION</scope>
</reference>
<dbReference type="SMART" id="SM00225">
    <property type="entry name" value="BTB"/>
    <property type="match status" value="1"/>
</dbReference>
<organism evidence="4 5">
    <name type="scientific">Geotrypetes seraphini</name>
    <name type="common">Gaboon caecilian</name>
    <name type="synonym">Caecilia seraphini</name>
    <dbReference type="NCBI Taxonomy" id="260995"/>
    <lineage>
        <taxon>Eukaryota</taxon>
        <taxon>Metazoa</taxon>
        <taxon>Chordata</taxon>
        <taxon>Craniata</taxon>
        <taxon>Vertebrata</taxon>
        <taxon>Euteleostomi</taxon>
        <taxon>Amphibia</taxon>
        <taxon>Gymnophiona</taxon>
        <taxon>Geotrypetes</taxon>
    </lineage>
</organism>
<dbReference type="Proteomes" id="UP000515159">
    <property type="component" value="Chromosome 8"/>
</dbReference>
<dbReference type="SMART" id="SM00875">
    <property type="entry name" value="BACK"/>
    <property type="match status" value="1"/>
</dbReference>
<dbReference type="Gene3D" id="2.120.10.80">
    <property type="entry name" value="Kelch-type beta propeller"/>
    <property type="match status" value="1"/>
</dbReference>
<dbReference type="PANTHER" id="PTHR24412:SF490">
    <property type="entry name" value="BTB DOMAIN-CONTAINING PROTEIN"/>
    <property type="match status" value="1"/>
</dbReference>
<dbReference type="RefSeq" id="XP_033813187.1">
    <property type="nucleotide sequence ID" value="XM_033957296.1"/>
</dbReference>
<dbReference type="KEGG" id="gsh:117366143"/>
<dbReference type="Gene3D" id="3.30.710.10">
    <property type="entry name" value="Potassium Channel Kv1.1, Chain A"/>
    <property type="match status" value="1"/>
</dbReference>
<dbReference type="InParanoid" id="A0A6P8S5T6"/>
<dbReference type="InterPro" id="IPR017096">
    <property type="entry name" value="BTB-kelch_protein"/>
</dbReference>
<dbReference type="OrthoDB" id="10027872at2759"/>
<evidence type="ECO:0000256" key="1">
    <source>
        <dbReference type="ARBA" id="ARBA00022441"/>
    </source>
</evidence>
<dbReference type="SMART" id="SM00612">
    <property type="entry name" value="Kelch"/>
    <property type="match status" value="5"/>
</dbReference>
<dbReference type="FunFam" id="1.25.40.420:FF:000001">
    <property type="entry name" value="Kelch-like family member 12"/>
    <property type="match status" value="1"/>
</dbReference>
<dbReference type="Gene3D" id="1.25.40.420">
    <property type="match status" value="1"/>
</dbReference>
<evidence type="ECO:0000259" key="3">
    <source>
        <dbReference type="PROSITE" id="PS50097"/>
    </source>
</evidence>
<protein>
    <submittedName>
        <fullName evidence="5">Kelch-like protein 23 isoform X1</fullName>
    </submittedName>
</protein>
<dbReference type="AlphaFoldDB" id="A0A6P8S5T6"/>
<dbReference type="Pfam" id="PF24681">
    <property type="entry name" value="Kelch_KLHDC2_KLHL20_DRC7"/>
    <property type="match status" value="1"/>
</dbReference>
<evidence type="ECO:0000313" key="4">
    <source>
        <dbReference type="Proteomes" id="UP000515159"/>
    </source>
</evidence>
<dbReference type="Pfam" id="PF07707">
    <property type="entry name" value="BACK"/>
    <property type="match status" value="1"/>
</dbReference>
<gene>
    <name evidence="5" type="primary">LOC117366143</name>
</gene>
<dbReference type="GeneID" id="117366143"/>
<dbReference type="PANTHER" id="PTHR24412">
    <property type="entry name" value="KELCH PROTEIN"/>
    <property type="match status" value="1"/>
</dbReference>
<dbReference type="InterPro" id="IPR011333">
    <property type="entry name" value="SKP1/BTB/POZ_sf"/>
</dbReference>
<keyword evidence="4" id="KW-1185">Reference proteome</keyword>
<evidence type="ECO:0000256" key="2">
    <source>
        <dbReference type="ARBA" id="ARBA00022737"/>
    </source>
</evidence>
<dbReference type="InterPro" id="IPR000210">
    <property type="entry name" value="BTB/POZ_dom"/>
</dbReference>
<keyword evidence="2" id="KW-0677">Repeat</keyword>
<dbReference type="InterPro" id="IPR006652">
    <property type="entry name" value="Kelch_1"/>
</dbReference>
<dbReference type="SUPFAM" id="SSF54695">
    <property type="entry name" value="POZ domain"/>
    <property type="match status" value="1"/>
</dbReference>
<sequence length="546" mass="61979">MDKKEEVAGDTVLEVGQRCFHVNRYLLATHSRYFQAMFYGGARESSQSHITLQEVNVEAFQTLLKFTRDTKVSLNCQNVMSVLETADFLQFQQVKRLCGAFLERQLHVSNCLGMMSYARQFACPELYTAAFNVALTHLAELICQEEKDFCQLPKDLLLQLLQSDDLYVTREDLVFDAAMKWLMRDASREEHFVDLMGLVRVAFLSLTFLDILLKRSKRLKEHDNFAQLVRKLDSCPPPSWCNVEQAAKSSRSYEILYILGGKHEMDQQDLFLFHPKMGTWWPCAPLQRKNLTQYAVAAVGNLVFVTGGYFRGEFVWYSVDWVIIYDCSQNRWLEGPAMKYSRNCHCAVGAGLHIYVLGGSTDDGVIAAVERLALVDSCWESTSPMVKPVERAAASSFGTKLYVVCGRDENGDVYGGVQRLDMEKDIWDVISFSPLPRYDLCATFLNGALYTVGGQAFRLDVDTDEWTPLNEECLSSKFFMGCSTANGQIYFLGECRGNVMAFPSMLLYDPYVDLCHVVEDSVPCQLPIRGCVTIRRFDVSSNLEQD</sequence>
<name>A0A6P8S5T6_GEOSA</name>
<dbReference type="InterPro" id="IPR011705">
    <property type="entry name" value="BACK"/>
</dbReference>
<proteinExistence type="predicted"/>
<accession>A0A6P8S5T6</accession>
<evidence type="ECO:0000313" key="5">
    <source>
        <dbReference type="RefSeq" id="XP_033813187.1"/>
    </source>
</evidence>
<dbReference type="SUPFAM" id="SSF117281">
    <property type="entry name" value="Kelch motif"/>
    <property type="match status" value="1"/>
</dbReference>
<dbReference type="PROSITE" id="PS50097">
    <property type="entry name" value="BTB"/>
    <property type="match status" value="1"/>
</dbReference>
<feature type="domain" description="BTB" evidence="3">
    <location>
        <begin position="9"/>
        <end position="76"/>
    </location>
</feature>
<dbReference type="InterPro" id="IPR015915">
    <property type="entry name" value="Kelch-typ_b-propeller"/>
</dbReference>